<dbReference type="InterPro" id="IPR044085">
    <property type="entry name" value="MglB-like_PBP1"/>
</dbReference>
<evidence type="ECO:0000259" key="10">
    <source>
        <dbReference type="Pfam" id="PF13407"/>
    </source>
</evidence>
<protein>
    <recommendedName>
        <fullName evidence="9">D-galactose/methyl-galactoside binding periplasmic protein MglB</fullName>
    </recommendedName>
</protein>
<comment type="subcellular location">
    <subcellularLocation>
        <location evidence="1">Cell envelope</location>
    </subcellularLocation>
</comment>
<evidence type="ECO:0000256" key="8">
    <source>
        <dbReference type="ARBA" id="ARBA00034323"/>
    </source>
</evidence>
<gene>
    <name evidence="11" type="ORF">ALO_04933</name>
</gene>
<dbReference type="EMBL" id="AFGF01000039">
    <property type="protein sequence ID" value="EGO65032.1"/>
    <property type="molecule type" value="Genomic_DNA"/>
</dbReference>
<dbReference type="GO" id="GO:0046872">
    <property type="term" value="F:metal ion binding"/>
    <property type="evidence" value="ECO:0007669"/>
    <property type="project" value="UniProtKB-KW"/>
</dbReference>
<dbReference type="STRING" id="1009370.ALO_04933"/>
<dbReference type="Proteomes" id="UP000003240">
    <property type="component" value="Unassembled WGS sequence"/>
</dbReference>
<dbReference type="eggNOG" id="COG1879">
    <property type="taxonomic scope" value="Bacteria"/>
</dbReference>
<evidence type="ECO:0000256" key="2">
    <source>
        <dbReference type="ARBA" id="ARBA00022448"/>
    </source>
</evidence>
<evidence type="ECO:0000313" key="11">
    <source>
        <dbReference type="EMBL" id="EGO65032.1"/>
    </source>
</evidence>
<sequence length="363" mass="39938">MTRYGCFMIYKWSKKDFEGGHIVKRYWKEILVFSLILGVMLAGCGGQQAQDTKGKPTIGVAIYKFDDTFMTGVRNAISQAGEGKAQVDIVDSQNSQPTQNDKVDLFITKKTNALAINPVDRTAAGVIIDKAKKANIPVVFLNREPLPEDMKKWDKVYYVGAKAEESGTISGQLIVDHWKAHPEMDKNKDGVLQYVMLKGEPGHQDAELRTKYSVQAVQDAGIKVEKVAEDTGMWDRVKGQEKMAAFLAAHGDKIEAVFANNDDMALGAIEALKANGYFKDGKFLPVVGVDATAPALKALEEGTMLGTVLNDAKNQGKATFNLTYVLAQGQTPNKENSGYEIVDGKYIWIPYKKITKANMNDAK</sequence>
<dbReference type="PANTHER" id="PTHR30036">
    <property type="entry name" value="D-XYLOSE-BINDING PERIPLASMIC PROTEIN"/>
    <property type="match status" value="1"/>
</dbReference>
<dbReference type="GO" id="GO:0030288">
    <property type="term" value="C:outer membrane-bounded periplasmic space"/>
    <property type="evidence" value="ECO:0007669"/>
    <property type="project" value="TreeGrafter"/>
</dbReference>
<dbReference type="AlphaFoldDB" id="F7NG03"/>
<dbReference type="Pfam" id="PF13407">
    <property type="entry name" value="Peripla_BP_4"/>
    <property type="match status" value="1"/>
</dbReference>
<organism evidence="11 12">
    <name type="scientific">Acetonema longum DSM 6540</name>
    <dbReference type="NCBI Taxonomy" id="1009370"/>
    <lineage>
        <taxon>Bacteria</taxon>
        <taxon>Bacillati</taxon>
        <taxon>Bacillota</taxon>
        <taxon>Negativicutes</taxon>
        <taxon>Acetonemataceae</taxon>
        <taxon>Acetonema</taxon>
    </lineage>
</organism>
<evidence type="ECO:0000256" key="4">
    <source>
        <dbReference type="ARBA" id="ARBA00022723"/>
    </source>
</evidence>
<evidence type="ECO:0000256" key="3">
    <source>
        <dbReference type="ARBA" id="ARBA00022597"/>
    </source>
</evidence>
<accession>F7NG03</accession>
<dbReference type="InterPro" id="IPR050555">
    <property type="entry name" value="Bact_Solute-Bind_Prot2"/>
</dbReference>
<keyword evidence="6" id="KW-0574">Periplasm</keyword>
<dbReference type="PANTHER" id="PTHR30036:SF2">
    <property type="entry name" value="D-GALACTOSE_METHYL-GALACTOSIDE BINDING PERIPLASMIC PROTEIN MGLB"/>
    <property type="match status" value="1"/>
</dbReference>
<proteinExistence type="predicted"/>
<dbReference type="GO" id="GO:0030246">
    <property type="term" value="F:carbohydrate binding"/>
    <property type="evidence" value="ECO:0007669"/>
    <property type="project" value="InterPro"/>
</dbReference>
<keyword evidence="12" id="KW-1185">Reference proteome</keyword>
<dbReference type="Gene3D" id="3.40.50.2300">
    <property type="match status" value="2"/>
</dbReference>
<keyword evidence="2" id="KW-0813">Transport</keyword>
<keyword evidence="3" id="KW-0762">Sugar transport</keyword>
<dbReference type="CDD" id="cd01539">
    <property type="entry name" value="PBP1_GGBP"/>
    <property type="match status" value="1"/>
</dbReference>
<evidence type="ECO:0000256" key="9">
    <source>
        <dbReference type="ARBA" id="ARBA00034344"/>
    </source>
</evidence>
<comment type="caution">
    <text evidence="11">The sequence shown here is derived from an EMBL/GenBank/DDBJ whole genome shotgun (WGS) entry which is preliminary data.</text>
</comment>
<dbReference type="SUPFAM" id="SSF53822">
    <property type="entry name" value="Periplasmic binding protein-like I"/>
    <property type="match status" value="1"/>
</dbReference>
<feature type="domain" description="Periplasmic binding protein" evidence="10">
    <location>
        <begin position="58"/>
        <end position="330"/>
    </location>
</feature>
<evidence type="ECO:0000256" key="6">
    <source>
        <dbReference type="ARBA" id="ARBA00022764"/>
    </source>
</evidence>
<reference evidence="11 12" key="1">
    <citation type="journal article" date="2011" name="EMBO J.">
        <title>Structural diversity of bacterial flagellar motors.</title>
        <authorList>
            <person name="Chen S."/>
            <person name="Beeby M."/>
            <person name="Murphy G.E."/>
            <person name="Leadbetter J.R."/>
            <person name="Hendrixson D.R."/>
            <person name="Briegel A."/>
            <person name="Li Z."/>
            <person name="Shi J."/>
            <person name="Tocheva E.I."/>
            <person name="Muller A."/>
            <person name="Dobro M.J."/>
            <person name="Jensen G.J."/>
        </authorList>
    </citation>
    <scope>NUCLEOTIDE SEQUENCE [LARGE SCALE GENOMIC DNA]</scope>
    <source>
        <strain evidence="11 12">DSM 6540</strain>
    </source>
</reference>
<dbReference type="InterPro" id="IPR025997">
    <property type="entry name" value="SBP_2_dom"/>
</dbReference>
<evidence type="ECO:0000256" key="1">
    <source>
        <dbReference type="ARBA" id="ARBA00004196"/>
    </source>
</evidence>
<keyword evidence="4" id="KW-0479">Metal-binding</keyword>
<evidence type="ECO:0000256" key="5">
    <source>
        <dbReference type="ARBA" id="ARBA00022729"/>
    </source>
</evidence>
<dbReference type="InterPro" id="IPR028082">
    <property type="entry name" value="Peripla_BP_I"/>
</dbReference>
<name>F7NG03_9FIRM</name>
<comment type="subunit">
    <text evidence="8">The ABC transporter complex is composed of one ATP-binding protein (MglA), two transmembrane proteins (MglC) and a solute-binding protein (MglB).</text>
</comment>
<keyword evidence="7" id="KW-0106">Calcium</keyword>
<evidence type="ECO:0000313" key="12">
    <source>
        <dbReference type="Proteomes" id="UP000003240"/>
    </source>
</evidence>
<keyword evidence="5" id="KW-0732">Signal</keyword>
<evidence type="ECO:0000256" key="7">
    <source>
        <dbReference type="ARBA" id="ARBA00022837"/>
    </source>
</evidence>